<dbReference type="GO" id="GO:0005524">
    <property type="term" value="F:ATP binding"/>
    <property type="evidence" value="ECO:0007669"/>
    <property type="project" value="UniProtKB-KW"/>
</dbReference>
<evidence type="ECO:0000313" key="11">
    <source>
        <dbReference type="Proteomes" id="UP000887575"/>
    </source>
</evidence>
<dbReference type="PANTHER" id="PTHR42753:SF2">
    <property type="entry name" value="PROLINE--TRNA LIGASE"/>
    <property type="match status" value="1"/>
</dbReference>
<keyword evidence="2" id="KW-0436">Ligase</keyword>
<dbReference type="SUPFAM" id="SSF52954">
    <property type="entry name" value="Class II aaRS ABD-related"/>
    <property type="match status" value="1"/>
</dbReference>
<evidence type="ECO:0000256" key="9">
    <source>
        <dbReference type="SAM" id="Phobius"/>
    </source>
</evidence>
<protein>
    <recommendedName>
        <fullName evidence="1">proline--tRNA ligase</fullName>
        <ecNumber evidence="1">6.1.1.15</ecNumber>
    </recommendedName>
    <alternativeName>
        <fullName evidence="7">Prolyl-tRNA synthetase</fullName>
    </alternativeName>
</protein>
<dbReference type="SUPFAM" id="SSF55681">
    <property type="entry name" value="Class II aaRS and biotin synthetases"/>
    <property type="match status" value="1"/>
</dbReference>
<accession>A0AAF3FDJ6</accession>
<dbReference type="InterPro" id="IPR006195">
    <property type="entry name" value="aa-tRNA-synth_II"/>
</dbReference>
<dbReference type="Pfam" id="PF03372">
    <property type="entry name" value="Exo_endo_phos"/>
    <property type="match status" value="1"/>
</dbReference>
<evidence type="ECO:0000256" key="5">
    <source>
        <dbReference type="ARBA" id="ARBA00022917"/>
    </source>
</evidence>
<dbReference type="Gene3D" id="3.40.50.800">
    <property type="entry name" value="Anticodon-binding domain"/>
    <property type="match status" value="1"/>
</dbReference>
<dbReference type="PROSITE" id="PS50862">
    <property type="entry name" value="AA_TRNA_LIGASE_II"/>
    <property type="match status" value="1"/>
</dbReference>
<dbReference type="GO" id="GO:0004827">
    <property type="term" value="F:proline-tRNA ligase activity"/>
    <property type="evidence" value="ECO:0007669"/>
    <property type="project" value="UniProtKB-EC"/>
</dbReference>
<keyword evidence="6" id="KW-0030">Aminoacyl-tRNA synthetase</keyword>
<keyword evidence="3" id="KW-0547">Nucleotide-binding</keyword>
<sequence length="801" mass="90954">MPITRASQWTLRSAASPGPSKSIAYRLLRQGGFISKIDNGLFGLLPNGQRVVDRLLSLIENELNAIGAQKVTFPILAPKKLWDKTKRWDSMGPELMTMQDRQAESFCLQPTAEEMCVDTLNQLGIIRKDALPILIYQSTEKFRDEAHARYGVVRAKQFLMNDLYSFDLNSEQAVNTYEKVSNAYDKIFKKYLKLKVYKIRADSGVHGGKLSHEYHIKNPLNQDEIVYCHTCQDGGSAKVEAPCPLHGSEKMSTIEIAHTFQLGTKYSTAFGLQLDSHPLEMCCFGIGVTRLMHGMVELLSPPSGQALRLPPIVAPFDVALIVHGKLKDSQFLGSVLSELTKRYQQILLDDRNETLGNRIRSLSLTGIPRYVILGGNTVKTIEKNEPTMELYVGWGMAQPGLELRAASLNCWALPQPWPIGSADRRFRLEKLADALLKGEYDVIGLQELWSEYDYLDLAERVQAAYPFSHYFHSGFTGSGVAVISKYPIVSTLMHRYSLNGFAHHIHRGDWFGGKVVGMVELEIGELRVNFYATHLHAEYNRLNDLYLPHRLAQSFELSQFVRHTSRGADFVILCGDMNMEPDDLGLRLLMSNTKLHDAWRIFNEGHGQVDTPTSERTSLVRRTGMTCDRPDNYYTSPLMRRECPDGKRIDYMFYKSGRMHGHLEDSGICFNKIPNEELNYSDHVGVYSVFHIHTENRHPSMIWEHELPLLKEVINIVRDGQKRAHRDRSIFIGLFVFLVVILIGSLVLDYIIPFMSLPLSILRFVITLLIAFCVWYGFLGLTMELKALKGTRQAMAQLLNE</sequence>
<dbReference type="PRINTS" id="PR01046">
    <property type="entry name" value="TRNASYNTHPRO"/>
</dbReference>
<reference evidence="12" key="1">
    <citation type="submission" date="2024-02" db="UniProtKB">
        <authorList>
            <consortium name="WormBaseParasite"/>
        </authorList>
    </citation>
    <scope>IDENTIFICATION</scope>
</reference>
<dbReference type="Gene3D" id="3.30.930.10">
    <property type="entry name" value="Bira Bifunctional Protein, Domain 2"/>
    <property type="match status" value="1"/>
</dbReference>
<evidence type="ECO:0000256" key="3">
    <source>
        <dbReference type="ARBA" id="ARBA00022741"/>
    </source>
</evidence>
<feature type="domain" description="Aminoacyl-transfer RNA synthetases class-II family profile" evidence="10">
    <location>
        <begin position="46"/>
        <end position="311"/>
    </location>
</feature>
<dbReference type="WBParaSite" id="MBELARI_LOCUS5043">
    <property type="protein sequence ID" value="MBELARI_LOCUS5043"/>
    <property type="gene ID" value="MBELARI_LOCUS5043"/>
</dbReference>
<dbReference type="GO" id="GO:0005739">
    <property type="term" value="C:mitochondrion"/>
    <property type="evidence" value="ECO:0007669"/>
    <property type="project" value="TreeGrafter"/>
</dbReference>
<evidence type="ECO:0000256" key="2">
    <source>
        <dbReference type="ARBA" id="ARBA00022598"/>
    </source>
</evidence>
<dbReference type="EC" id="6.1.1.15" evidence="1"/>
<keyword evidence="9" id="KW-0812">Transmembrane</keyword>
<comment type="catalytic activity">
    <reaction evidence="8">
        <text>tRNA(Pro) + L-proline + ATP = L-prolyl-tRNA(Pro) + AMP + diphosphate</text>
        <dbReference type="Rhea" id="RHEA:14305"/>
        <dbReference type="Rhea" id="RHEA-COMP:9700"/>
        <dbReference type="Rhea" id="RHEA-COMP:9702"/>
        <dbReference type="ChEBI" id="CHEBI:30616"/>
        <dbReference type="ChEBI" id="CHEBI:33019"/>
        <dbReference type="ChEBI" id="CHEBI:60039"/>
        <dbReference type="ChEBI" id="CHEBI:78442"/>
        <dbReference type="ChEBI" id="CHEBI:78532"/>
        <dbReference type="ChEBI" id="CHEBI:456215"/>
        <dbReference type="EC" id="6.1.1.15"/>
    </reaction>
</comment>
<evidence type="ECO:0000256" key="1">
    <source>
        <dbReference type="ARBA" id="ARBA00012831"/>
    </source>
</evidence>
<dbReference type="Proteomes" id="UP000887575">
    <property type="component" value="Unassembled WGS sequence"/>
</dbReference>
<evidence type="ECO:0000256" key="7">
    <source>
        <dbReference type="ARBA" id="ARBA00029731"/>
    </source>
</evidence>
<proteinExistence type="predicted"/>
<dbReference type="PANTHER" id="PTHR42753">
    <property type="entry name" value="MITOCHONDRIAL RIBOSOME PROTEIN L39/PROLYL-TRNA LIGASE FAMILY MEMBER"/>
    <property type="match status" value="1"/>
</dbReference>
<evidence type="ECO:0000259" key="10">
    <source>
        <dbReference type="PROSITE" id="PS50862"/>
    </source>
</evidence>
<evidence type="ECO:0000313" key="12">
    <source>
        <dbReference type="WBParaSite" id="MBELARI_LOCUS5043"/>
    </source>
</evidence>
<keyword evidence="11" id="KW-1185">Reference proteome</keyword>
<feature type="transmembrane region" description="Helical" evidence="9">
    <location>
        <begin position="764"/>
        <end position="783"/>
    </location>
</feature>
<dbReference type="Pfam" id="PF00587">
    <property type="entry name" value="tRNA-synt_2b"/>
    <property type="match status" value="1"/>
</dbReference>
<dbReference type="InterPro" id="IPR045864">
    <property type="entry name" value="aa-tRNA-synth_II/BPL/LPL"/>
</dbReference>
<feature type="transmembrane region" description="Helical" evidence="9">
    <location>
        <begin position="730"/>
        <end position="752"/>
    </location>
</feature>
<dbReference type="InterPro" id="IPR005135">
    <property type="entry name" value="Endo/exonuclease/phosphatase"/>
</dbReference>
<dbReference type="InterPro" id="IPR002314">
    <property type="entry name" value="aa-tRNA-synt_IIb"/>
</dbReference>
<keyword evidence="4" id="KW-0067">ATP-binding</keyword>
<dbReference type="SUPFAM" id="SSF56219">
    <property type="entry name" value="DNase I-like"/>
    <property type="match status" value="1"/>
</dbReference>
<evidence type="ECO:0000256" key="8">
    <source>
        <dbReference type="ARBA" id="ARBA00047671"/>
    </source>
</evidence>
<name>A0AAF3FDJ6_9BILA</name>
<dbReference type="GO" id="GO:0006433">
    <property type="term" value="P:prolyl-tRNA aminoacylation"/>
    <property type="evidence" value="ECO:0007669"/>
    <property type="project" value="InterPro"/>
</dbReference>
<keyword evidence="9" id="KW-1133">Transmembrane helix</keyword>
<keyword evidence="5" id="KW-0648">Protein biosynthesis</keyword>
<evidence type="ECO:0000256" key="6">
    <source>
        <dbReference type="ARBA" id="ARBA00023146"/>
    </source>
</evidence>
<dbReference type="InterPro" id="IPR002316">
    <property type="entry name" value="Pro-tRNA-ligase_IIa"/>
</dbReference>
<keyword evidence="9" id="KW-0472">Membrane</keyword>
<dbReference type="InterPro" id="IPR036691">
    <property type="entry name" value="Endo/exonu/phosph_ase_sf"/>
</dbReference>
<dbReference type="AlphaFoldDB" id="A0AAF3FDJ6"/>
<dbReference type="InterPro" id="IPR050062">
    <property type="entry name" value="Pro-tRNA_synthetase"/>
</dbReference>
<organism evidence="11 12">
    <name type="scientific">Mesorhabditis belari</name>
    <dbReference type="NCBI Taxonomy" id="2138241"/>
    <lineage>
        <taxon>Eukaryota</taxon>
        <taxon>Metazoa</taxon>
        <taxon>Ecdysozoa</taxon>
        <taxon>Nematoda</taxon>
        <taxon>Chromadorea</taxon>
        <taxon>Rhabditida</taxon>
        <taxon>Rhabditina</taxon>
        <taxon>Rhabditomorpha</taxon>
        <taxon>Rhabditoidea</taxon>
        <taxon>Rhabditidae</taxon>
        <taxon>Mesorhabditinae</taxon>
        <taxon>Mesorhabditis</taxon>
    </lineage>
</organism>
<evidence type="ECO:0000256" key="4">
    <source>
        <dbReference type="ARBA" id="ARBA00022840"/>
    </source>
</evidence>
<dbReference type="InterPro" id="IPR036621">
    <property type="entry name" value="Anticodon-bd_dom_sf"/>
</dbReference>
<dbReference type="Gene3D" id="3.60.10.10">
    <property type="entry name" value="Endonuclease/exonuclease/phosphatase"/>
    <property type="match status" value="1"/>
</dbReference>